<dbReference type="EMBL" id="HF936418">
    <property type="protein sequence ID" value="CCX16519.1"/>
    <property type="molecule type" value="Genomic_DNA"/>
</dbReference>
<evidence type="ECO:0000313" key="1">
    <source>
        <dbReference type="EMBL" id="CCX16519.1"/>
    </source>
</evidence>
<reference evidence="1 2" key="1">
    <citation type="journal article" date="2013" name="PLoS Genet.">
        <title>The genome and development-dependent transcriptomes of Pyronema confluens: a window into fungal evolution.</title>
        <authorList>
            <person name="Traeger S."/>
            <person name="Altegoer F."/>
            <person name="Freitag M."/>
            <person name="Gabaldon T."/>
            <person name="Kempken F."/>
            <person name="Kumar A."/>
            <person name="Marcet-Houben M."/>
            <person name="Poggeler S."/>
            <person name="Stajich J.E."/>
            <person name="Nowrousian M."/>
        </authorList>
    </citation>
    <scope>NUCLEOTIDE SEQUENCE [LARGE SCALE GENOMIC DNA]</scope>
    <source>
        <strain evidence="2">CBS 100304</strain>
        <tissue evidence="1">Vegetative mycelium</tissue>
    </source>
</reference>
<evidence type="ECO:0000313" key="2">
    <source>
        <dbReference type="Proteomes" id="UP000018144"/>
    </source>
</evidence>
<gene>
    <name evidence="1" type="ORF">PCON_03162</name>
</gene>
<organism evidence="1 2">
    <name type="scientific">Pyronema omphalodes (strain CBS 100304)</name>
    <name type="common">Pyronema confluens</name>
    <dbReference type="NCBI Taxonomy" id="1076935"/>
    <lineage>
        <taxon>Eukaryota</taxon>
        <taxon>Fungi</taxon>
        <taxon>Dikarya</taxon>
        <taxon>Ascomycota</taxon>
        <taxon>Pezizomycotina</taxon>
        <taxon>Pezizomycetes</taxon>
        <taxon>Pezizales</taxon>
        <taxon>Pyronemataceae</taxon>
        <taxon>Pyronema</taxon>
    </lineage>
</organism>
<keyword evidence="2" id="KW-1185">Reference proteome</keyword>
<proteinExistence type="predicted"/>
<dbReference type="Proteomes" id="UP000018144">
    <property type="component" value="Unassembled WGS sequence"/>
</dbReference>
<sequence length="106" mass="11302">MRFFHCEATAGCRSVATTDDGCVGRQNGRDFPIAAGGSTVLYSRRCMASTVGIFQGVTKDGCFCPTARMEILPSLFENPRAISAQPCLANQTISPIGTPSRVLEIV</sequence>
<accession>U4LIH1</accession>
<protein>
    <submittedName>
        <fullName evidence="1">Uncharacterized protein</fullName>
    </submittedName>
</protein>
<name>U4LIH1_PYROM</name>
<dbReference type="AlphaFoldDB" id="U4LIH1"/>